<dbReference type="Proteomes" id="UP000887574">
    <property type="component" value="Unplaced"/>
</dbReference>
<evidence type="ECO:0000256" key="2">
    <source>
        <dbReference type="SAM" id="MobiDB-lite"/>
    </source>
</evidence>
<reference evidence="4" key="1">
    <citation type="submission" date="2022-11" db="UniProtKB">
        <authorList>
            <consortium name="WormBaseParasite"/>
        </authorList>
    </citation>
    <scope>IDENTIFICATION</scope>
</reference>
<sequence length="479" mass="54205">MSKNSPQSAGQSPTSVSSSHHSTFNGSNDSVNDAELQLLRSKIDVLNATILNEKCRFAQEYGDMQKHYRLRISDLEKRVNLTEQNKSVHPIEKENAEAERRLLHTTIVNLQNELAKQNARPSLENKVAELEKRAAMSEEKACRTEDLEMECRRLQSLVSKLQKKLADEQRLKQEVPIEKTSYSAVQLAECRNKMEEMALSFKASNKQAQKTIYTLRQQLSDNVKEQTEMVAALRREMEESHRKELDSANEGATNARRDAEECKKKIEQLKAQIAESNNNRLETTGSNQPSSNPDYSSVCRQSLENMVGFYRQKLTFIEKENLALKIDNSKNQAYIHMLNSSLAAKIEEQKREKREFEAKVAAVNISARIWVKENGVCPISVKTVTVSEPIPETKRKSSSLCDEQQPAAKQAKPSPPTETAPDTTSVLKKIKEEVDCQIFKVKTKPKKAVAALKTVKEERNSGEDAARPCLQNTWIAPFI</sequence>
<dbReference type="AlphaFoldDB" id="A0A915EF84"/>
<feature type="compositionally biased region" description="Low complexity" evidence="2">
    <location>
        <begin position="12"/>
        <end position="23"/>
    </location>
</feature>
<keyword evidence="3" id="KW-1185">Reference proteome</keyword>
<feature type="compositionally biased region" description="Basic and acidic residues" evidence="2">
    <location>
        <begin position="236"/>
        <end position="246"/>
    </location>
</feature>
<feature type="region of interest" description="Disordered" evidence="2">
    <location>
        <begin position="392"/>
        <end position="426"/>
    </location>
</feature>
<evidence type="ECO:0000256" key="1">
    <source>
        <dbReference type="SAM" id="Coils"/>
    </source>
</evidence>
<organism evidence="3 4">
    <name type="scientific">Ditylenchus dipsaci</name>
    <dbReference type="NCBI Taxonomy" id="166011"/>
    <lineage>
        <taxon>Eukaryota</taxon>
        <taxon>Metazoa</taxon>
        <taxon>Ecdysozoa</taxon>
        <taxon>Nematoda</taxon>
        <taxon>Chromadorea</taxon>
        <taxon>Rhabditida</taxon>
        <taxon>Tylenchina</taxon>
        <taxon>Tylenchomorpha</taxon>
        <taxon>Sphaerularioidea</taxon>
        <taxon>Anguinidae</taxon>
        <taxon>Anguininae</taxon>
        <taxon>Ditylenchus</taxon>
    </lineage>
</organism>
<protein>
    <submittedName>
        <fullName evidence="4">Uncharacterized protein</fullName>
    </submittedName>
</protein>
<feature type="coiled-coil region" evidence="1">
    <location>
        <begin position="339"/>
        <end position="366"/>
    </location>
</feature>
<dbReference type="WBParaSite" id="jg6045">
    <property type="protein sequence ID" value="jg6045"/>
    <property type="gene ID" value="jg6045"/>
</dbReference>
<keyword evidence="1" id="KW-0175">Coiled coil</keyword>
<feature type="compositionally biased region" description="Polar residues" evidence="2">
    <location>
        <begin position="1"/>
        <end position="11"/>
    </location>
</feature>
<accession>A0A915EF84</accession>
<feature type="region of interest" description="Disordered" evidence="2">
    <location>
        <begin position="1"/>
        <end position="28"/>
    </location>
</feature>
<proteinExistence type="predicted"/>
<name>A0A915EF84_9BILA</name>
<evidence type="ECO:0000313" key="4">
    <source>
        <dbReference type="WBParaSite" id="jg6045"/>
    </source>
</evidence>
<feature type="region of interest" description="Disordered" evidence="2">
    <location>
        <begin position="236"/>
        <end position="261"/>
    </location>
</feature>
<feature type="coiled-coil region" evidence="1">
    <location>
        <begin position="93"/>
        <end position="174"/>
    </location>
</feature>
<evidence type="ECO:0000313" key="3">
    <source>
        <dbReference type="Proteomes" id="UP000887574"/>
    </source>
</evidence>
<feature type="region of interest" description="Disordered" evidence="2">
    <location>
        <begin position="275"/>
        <end position="297"/>
    </location>
</feature>